<comment type="caution">
    <text evidence="6">The sequence shown here is derived from an EMBL/GenBank/DDBJ whole genome shotgun (WGS) entry which is preliminary data.</text>
</comment>
<sequence length="223" mass="25305">MKSQTNMNTRNTLKLCIAGSLCVLPFLMQPAMAQTRRAGDASQNRPATTTESTQPTNSQLGNYRNERADAWIPLEADKRAAINADLQASVVELLELYHDAKQSHWNLRGPLYFPLHENLQEYADLYLKYADLLAERQLQIGMSADGRTSTVVQSANLPQFPGGPLSDRQVLDLMTERIYTIAKRIRTRIDSTGKNGDEVTSNKFQDLSYELDKQVWQFRVHMQ</sequence>
<dbReference type="AlphaFoldDB" id="A0A2T0TF36"/>
<accession>A0A2T0TF36</accession>
<evidence type="ECO:0000313" key="6">
    <source>
        <dbReference type="EMBL" id="PRY44244.1"/>
    </source>
</evidence>
<protein>
    <submittedName>
        <fullName evidence="6">Starvation-inducible DNA-binding protein</fullName>
    </submittedName>
</protein>
<evidence type="ECO:0000256" key="4">
    <source>
        <dbReference type="SAM" id="SignalP"/>
    </source>
</evidence>
<keyword evidence="7" id="KW-1185">Reference proteome</keyword>
<dbReference type="CDD" id="cd01043">
    <property type="entry name" value="DPS"/>
    <property type="match status" value="1"/>
</dbReference>
<dbReference type="PANTHER" id="PTHR42932">
    <property type="entry name" value="GENERAL STRESS PROTEIN 20U"/>
    <property type="match status" value="1"/>
</dbReference>
<dbReference type="InterPro" id="IPR008331">
    <property type="entry name" value="Ferritin_DPS_dom"/>
</dbReference>
<dbReference type="InterPro" id="IPR009078">
    <property type="entry name" value="Ferritin-like_SF"/>
</dbReference>
<name>A0A2T0TF36_9BACT</name>
<dbReference type="EMBL" id="PVTE01000003">
    <property type="protein sequence ID" value="PRY44244.1"/>
    <property type="molecule type" value="Genomic_DNA"/>
</dbReference>
<feature type="compositionally biased region" description="Polar residues" evidence="3">
    <location>
        <begin position="41"/>
        <end position="62"/>
    </location>
</feature>
<dbReference type="GO" id="GO:0008199">
    <property type="term" value="F:ferric iron binding"/>
    <property type="evidence" value="ECO:0007669"/>
    <property type="project" value="InterPro"/>
</dbReference>
<evidence type="ECO:0000256" key="1">
    <source>
        <dbReference type="ARBA" id="ARBA00009497"/>
    </source>
</evidence>
<dbReference type="InterPro" id="IPR002177">
    <property type="entry name" value="DPS_DNA-bd"/>
</dbReference>
<keyword evidence="4" id="KW-0732">Signal</keyword>
<comment type="similarity">
    <text evidence="1 2">Belongs to the Dps family.</text>
</comment>
<dbReference type="Pfam" id="PF00210">
    <property type="entry name" value="Ferritin"/>
    <property type="match status" value="1"/>
</dbReference>
<feature type="domain" description="Ferritin/DPS" evidence="5">
    <location>
        <begin position="85"/>
        <end position="222"/>
    </location>
</feature>
<dbReference type="GO" id="GO:0003677">
    <property type="term" value="F:DNA binding"/>
    <property type="evidence" value="ECO:0007669"/>
    <property type="project" value="UniProtKB-KW"/>
</dbReference>
<keyword evidence="6" id="KW-0238">DNA-binding</keyword>
<dbReference type="PANTHER" id="PTHR42932:SF3">
    <property type="entry name" value="DNA PROTECTION DURING STARVATION PROTEIN"/>
    <property type="match status" value="1"/>
</dbReference>
<dbReference type="Gene3D" id="1.20.1260.10">
    <property type="match status" value="1"/>
</dbReference>
<evidence type="ECO:0000256" key="3">
    <source>
        <dbReference type="SAM" id="MobiDB-lite"/>
    </source>
</evidence>
<dbReference type="SUPFAM" id="SSF47240">
    <property type="entry name" value="Ferritin-like"/>
    <property type="match status" value="1"/>
</dbReference>
<dbReference type="PRINTS" id="PR01346">
    <property type="entry name" value="HELNAPAPROT"/>
</dbReference>
<gene>
    <name evidence="6" type="ORF">CLV58_103213</name>
</gene>
<proteinExistence type="inferred from homology"/>
<reference evidence="6 7" key="1">
    <citation type="submission" date="2018-03" db="EMBL/GenBank/DDBJ databases">
        <title>Genomic Encyclopedia of Archaeal and Bacterial Type Strains, Phase II (KMG-II): from individual species to whole genera.</title>
        <authorList>
            <person name="Goeker M."/>
        </authorList>
    </citation>
    <scope>NUCLEOTIDE SEQUENCE [LARGE SCALE GENOMIC DNA]</scope>
    <source>
        <strain evidence="6 7">DSM 28354</strain>
    </source>
</reference>
<dbReference type="InterPro" id="IPR012347">
    <property type="entry name" value="Ferritin-like"/>
</dbReference>
<feature type="chain" id="PRO_5015783966" evidence="4">
    <location>
        <begin position="34"/>
        <end position="223"/>
    </location>
</feature>
<feature type="signal peptide" evidence="4">
    <location>
        <begin position="1"/>
        <end position="33"/>
    </location>
</feature>
<dbReference type="Proteomes" id="UP000238375">
    <property type="component" value="Unassembled WGS sequence"/>
</dbReference>
<evidence type="ECO:0000256" key="2">
    <source>
        <dbReference type="RuleBase" id="RU003875"/>
    </source>
</evidence>
<organism evidence="6 7">
    <name type="scientific">Spirosoma oryzae</name>
    <dbReference type="NCBI Taxonomy" id="1469603"/>
    <lineage>
        <taxon>Bacteria</taxon>
        <taxon>Pseudomonadati</taxon>
        <taxon>Bacteroidota</taxon>
        <taxon>Cytophagia</taxon>
        <taxon>Cytophagales</taxon>
        <taxon>Cytophagaceae</taxon>
        <taxon>Spirosoma</taxon>
    </lineage>
</organism>
<evidence type="ECO:0000313" key="7">
    <source>
        <dbReference type="Proteomes" id="UP000238375"/>
    </source>
</evidence>
<feature type="region of interest" description="Disordered" evidence="3">
    <location>
        <begin position="35"/>
        <end position="62"/>
    </location>
</feature>
<evidence type="ECO:0000259" key="5">
    <source>
        <dbReference type="Pfam" id="PF00210"/>
    </source>
</evidence>